<proteinExistence type="predicted"/>
<dbReference type="InterPro" id="IPR043519">
    <property type="entry name" value="NT_sf"/>
</dbReference>
<dbReference type="SUPFAM" id="SSF81301">
    <property type="entry name" value="Nucleotidyltransferase"/>
    <property type="match status" value="1"/>
</dbReference>
<protein>
    <recommendedName>
        <fullName evidence="3">Glutamate-rich protein GrpB</fullName>
    </recommendedName>
</protein>
<evidence type="ECO:0000313" key="2">
    <source>
        <dbReference type="Proteomes" id="UP000288623"/>
    </source>
</evidence>
<dbReference type="OrthoDB" id="9799092at2"/>
<dbReference type="Pfam" id="PF04229">
    <property type="entry name" value="GrpB"/>
    <property type="match status" value="1"/>
</dbReference>
<comment type="caution">
    <text evidence="1">The sequence shown here is derived from an EMBL/GenBank/DDBJ whole genome shotgun (WGS) entry which is preliminary data.</text>
</comment>
<reference evidence="1 2" key="1">
    <citation type="submission" date="2014-11" db="EMBL/GenBank/DDBJ databases">
        <title>Genome sequence and analysis of novel Kurthia sp.</title>
        <authorList>
            <person name="Lawson J.N."/>
            <person name="Gonzalez J.E."/>
            <person name="Rinauldi L."/>
            <person name="Xuan Z."/>
            <person name="Firman A."/>
            <person name="Shaddox L."/>
            <person name="Trudeau A."/>
            <person name="Shah S."/>
            <person name="Reiman D."/>
        </authorList>
    </citation>
    <scope>NUCLEOTIDE SEQUENCE [LARGE SCALE GENOMIC DNA]</scope>
    <source>
        <strain evidence="1 2">3B1D</strain>
    </source>
</reference>
<dbReference type="EMBL" id="JTFC01000042">
    <property type="protein sequence ID" value="RUS52358.1"/>
    <property type="molecule type" value="Genomic_DNA"/>
</dbReference>
<evidence type="ECO:0008006" key="3">
    <source>
        <dbReference type="Google" id="ProtNLM"/>
    </source>
</evidence>
<accession>A0A433RQ34</accession>
<sequence>MRKINVVPYDEQWPVLFELESKKIKSIVYETYVNILHIGSTSVPKLSAKPVIDMLLIVEDLEKLNQLDDDFKQLGYEALGEYGIIGRRFYRKGGDMRTHHIHAFHYSNIVEIERHIAFRDYLRRHPEQSQLYEALKSQLAARFPYDNNAYCDGKNDFIKQLEQQALKWMMAQKT</sequence>
<organism evidence="1 2">
    <name type="scientific">Candidatus Kurthia intestinigallinarum</name>
    <dbReference type="NCBI Taxonomy" id="1562256"/>
    <lineage>
        <taxon>Bacteria</taxon>
        <taxon>Bacillati</taxon>
        <taxon>Bacillota</taxon>
        <taxon>Bacilli</taxon>
        <taxon>Bacillales</taxon>
        <taxon>Caryophanaceae</taxon>
        <taxon>Kurthia</taxon>
    </lineage>
</organism>
<name>A0A433RQ34_9BACL</name>
<dbReference type="Gene3D" id="3.30.460.10">
    <property type="entry name" value="Beta Polymerase, domain 2"/>
    <property type="match status" value="1"/>
</dbReference>
<dbReference type="AlphaFoldDB" id="A0A433RQ34"/>
<gene>
    <name evidence="1" type="ORF">QI30_16410</name>
</gene>
<dbReference type="PANTHER" id="PTHR34822:SF1">
    <property type="entry name" value="GRPB FAMILY PROTEIN"/>
    <property type="match status" value="1"/>
</dbReference>
<keyword evidence="2" id="KW-1185">Reference proteome</keyword>
<dbReference type="RefSeq" id="WP_126991681.1">
    <property type="nucleotide sequence ID" value="NZ_JTFC01000042.1"/>
</dbReference>
<dbReference type="InterPro" id="IPR007344">
    <property type="entry name" value="GrpB/CoaE"/>
</dbReference>
<dbReference type="PANTHER" id="PTHR34822">
    <property type="entry name" value="GRPB DOMAIN PROTEIN (AFU_ORTHOLOGUE AFUA_1G01530)"/>
    <property type="match status" value="1"/>
</dbReference>
<evidence type="ECO:0000313" key="1">
    <source>
        <dbReference type="EMBL" id="RUS52358.1"/>
    </source>
</evidence>
<dbReference type="Proteomes" id="UP000288623">
    <property type="component" value="Unassembled WGS sequence"/>
</dbReference>